<dbReference type="InterPro" id="IPR027417">
    <property type="entry name" value="P-loop_NTPase"/>
</dbReference>
<evidence type="ECO:0000256" key="1">
    <source>
        <dbReference type="ARBA" id="ARBA00022741"/>
    </source>
</evidence>
<feature type="domain" description="Zeta toxin" evidence="3">
    <location>
        <begin position="114"/>
        <end position="200"/>
    </location>
</feature>
<dbReference type="InterPro" id="IPR010488">
    <property type="entry name" value="Zeta_toxin_domain"/>
</dbReference>
<keyword evidence="1" id="KW-0547">Nucleotide-binding</keyword>
<comment type="caution">
    <text evidence="4">The sequence shown here is derived from an EMBL/GenBank/DDBJ whole genome shotgun (WGS) entry which is preliminary data.</text>
</comment>
<dbReference type="Gene3D" id="3.40.50.300">
    <property type="entry name" value="P-loop containing nucleotide triphosphate hydrolases"/>
    <property type="match status" value="1"/>
</dbReference>
<organism evidence="4 5">
    <name type="scientific">Nibrella viscosa</name>
    <dbReference type="NCBI Taxonomy" id="1084524"/>
    <lineage>
        <taxon>Bacteria</taxon>
        <taxon>Pseudomonadati</taxon>
        <taxon>Bacteroidota</taxon>
        <taxon>Cytophagia</taxon>
        <taxon>Cytophagales</taxon>
        <taxon>Spirosomataceae</taxon>
        <taxon>Nibrella</taxon>
    </lineage>
</organism>
<accession>A0ABP8KZI4</accession>
<evidence type="ECO:0000313" key="5">
    <source>
        <dbReference type="Proteomes" id="UP001500936"/>
    </source>
</evidence>
<sequence length="262" mass="30362">MTNTTLRLRVFAGPNGSGKSTIIQAVRAYRINSLPVDFGLYINADDIARSLREDRFEFDEYEINPTLDEVVEVALASGLVGGAFSQTQFQASFAMHGTRLRLLEETSDERLAQILADYLRKKLLEERKKFSFETVFSHPSKLDVMRQAAEAGYKVYLYFVSTESPEVNKFRVEVRTKQGGHHVPPDKIESRYYRSLELLYEAAQLTYQTFFFDNSIPKNPGELFEPFAYFKVIGGEKKWEIDNQELVPNWFLQYYFQKVQPK</sequence>
<evidence type="ECO:0000259" key="3">
    <source>
        <dbReference type="Pfam" id="PF06414"/>
    </source>
</evidence>
<dbReference type="RefSeq" id="WP_345271122.1">
    <property type="nucleotide sequence ID" value="NZ_BAABHB010000018.1"/>
</dbReference>
<dbReference type="EMBL" id="BAABHB010000018">
    <property type="protein sequence ID" value="GAA4419256.1"/>
    <property type="molecule type" value="Genomic_DNA"/>
</dbReference>
<dbReference type="Proteomes" id="UP001500936">
    <property type="component" value="Unassembled WGS sequence"/>
</dbReference>
<name>A0ABP8KZI4_9BACT</name>
<evidence type="ECO:0000313" key="4">
    <source>
        <dbReference type="EMBL" id="GAA4419256.1"/>
    </source>
</evidence>
<dbReference type="PANTHER" id="PTHR39206">
    <property type="entry name" value="SLL8004 PROTEIN"/>
    <property type="match status" value="1"/>
</dbReference>
<keyword evidence="2" id="KW-0067">ATP-binding</keyword>
<reference evidence="5" key="1">
    <citation type="journal article" date="2019" name="Int. J. Syst. Evol. Microbiol.">
        <title>The Global Catalogue of Microorganisms (GCM) 10K type strain sequencing project: providing services to taxonomists for standard genome sequencing and annotation.</title>
        <authorList>
            <consortium name="The Broad Institute Genomics Platform"/>
            <consortium name="The Broad Institute Genome Sequencing Center for Infectious Disease"/>
            <person name="Wu L."/>
            <person name="Ma J."/>
        </authorList>
    </citation>
    <scope>NUCLEOTIDE SEQUENCE [LARGE SCALE GENOMIC DNA]</scope>
    <source>
        <strain evidence="5">JCM 17925</strain>
    </source>
</reference>
<dbReference type="PANTHER" id="PTHR39206:SF1">
    <property type="entry name" value="SLL8004 PROTEIN"/>
    <property type="match status" value="1"/>
</dbReference>
<protein>
    <submittedName>
        <fullName evidence="4">Zeta toxin family protein</fullName>
    </submittedName>
</protein>
<dbReference type="SUPFAM" id="SSF52540">
    <property type="entry name" value="P-loop containing nucleoside triphosphate hydrolases"/>
    <property type="match status" value="1"/>
</dbReference>
<evidence type="ECO:0000256" key="2">
    <source>
        <dbReference type="ARBA" id="ARBA00022840"/>
    </source>
</evidence>
<proteinExistence type="predicted"/>
<gene>
    <name evidence="4" type="ORF">GCM10023187_53390</name>
</gene>
<keyword evidence="5" id="KW-1185">Reference proteome</keyword>
<dbReference type="Pfam" id="PF06414">
    <property type="entry name" value="Zeta_toxin"/>
    <property type="match status" value="1"/>
</dbReference>